<name>A0A1F5L4D7_PENAI</name>
<evidence type="ECO:0000256" key="1">
    <source>
        <dbReference type="SAM" id="MobiDB-lite"/>
    </source>
</evidence>
<protein>
    <recommendedName>
        <fullName evidence="2">MULE transposase domain-containing protein</fullName>
    </recommendedName>
</protein>
<sequence length="402" mass="45637">SPPSLPSLHDAPPSLQNTAPSLQDPPLSLHTFPLPPLDTYYDTPEHGITTINALGRQYGYAVSILRSKRTKKGVMKTVRLCCDRGRPIRKRPDRPPERQTTTLANNCPFSIALRLSLETGRWSITVEDSTHNHGPSPLSTHPIQRSIELSTVLDSVKKQLEQGLPTRQDIYNFRKKLHAEFLAGRTPLQALLIELLKDGEWIFKYEVDDKNHVIALFCMHKTSIVLLKTNSWVISMDCTYKTNRYGLPMLDIVGFTATGLTFYVGFAFIKDEKDDSYEVILSCLAEAYEALGLQAPQTILTDKEQALMNAVKVVFPSTKHMICLWHININILKKARPLLAEQLAKARQETEALANISASLASSQRRTKAERDRELREMVDKAWKMMLKRWIRVVYAVTTEER</sequence>
<evidence type="ECO:0000259" key="2">
    <source>
        <dbReference type="Pfam" id="PF10551"/>
    </source>
</evidence>
<dbReference type="Pfam" id="PF10551">
    <property type="entry name" value="MULE"/>
    <property type="match status" value="1"/>
</dbReference>
<dbReference type="STRING" id="1835702.A0A1F5L4D7"/>
<reference evidence="3 4" key="1">
    <citation type="journal article" date="2016" name="Sci. Rep.">
        <title>Penicillium arizonense, a new, genome sequenced fungal species, reveals a high chemical diversity in secreted metabolites.</title>
        <authorList>
            <person name="Grijseels S."/>
            <person name="Nielsen J.C."/>
            <person name="Randelovic M."/>
            <person name="Nielsen J."/>
            <person name="Nielsen K.F."/>
            <person name="Workman M."/>
            <person name="Frisvad J.C."/>
        </authorList>
    </citation>
    <scope>NUCLEOTIDE SEQUENCE [LARGE SCALE GENOMIC DNA]</scope>
    <source>
        <strain evidence="3 4">CBS 141311</strain>
    </source>
</reference>
<proteinExistence type="predicted"/>
<dbReference type="RefSeq" id="XP_022483531.1">
    <property type="nucleotide sequence ID" value="XM_022636601.1"/>
</dbReference>
<evidence type="ECO:0000313" key="4">
    <source>
        <dbReference type="Proteomes" id="UP000177622"/>
    </source>
</evidence>
<dbReference type="PANTHER" id="PTHR47718:SF3">
    <property type="entry name" value="PROTEIN FAR1-RELATED SEQUENCE 5-LIKE"/>
    <property type="match status" value="1"/>
</dbReference>
<keyword evidence="4" id="KW-1185">Reference proteome</keyword>
<accession>A0A1F5L4D7</accession>
<organism evidence="3 4">
    <name type="scientific">Penicillium arizonense</name>
    <dbReference type="NCBI Taxonomy" id="1835702"/>
    <lineage>
        <taxon>Eukaryota</taxon>
        <taxon>Fungi</taxon>
        <taxon>Dikarya</taxon>
        <taxon>Ascomycota</taxon>
        <taxon>Pezizomycotina</taxon>
        <taxon>Eurotiomycetes</taxon>
        <taxon>Eurotiomycetidae</taxon>
        <taxon>Eurotiales</taxon>
        <taxon>Aspergillaceae</taxon>
        <taxon>Penicillium</taxon>
    </lineage>
</organism>
<evidence type="ECO:0000313" key="3">
    <source>
        <dbReference type="EMBL" id="OGE48075.1"/>
    </source>
</evidence>
<feature type="domain" description="MULE transposase" evidence="2">
    <location>
        <begin position="233"/>
        <end position="329"/>
    </location>
</feature>
<dbReference type="EMBL" id="LXJU01000032">
    <property type="protein sequence ID" value="OGE48075.1"/>
    <property type="molecule type" value="Genomic_DNA"/>
</dbReference>
<dbReference type="PANTHER" id="PTHR47718">
    <property type="entry name" value="OS01G0519700 PROTEIN"/>
    <property type="match status" value="1"/>
</dbReference>
<dbReference type="AlphaFoldDB" id="A0A1F5L4D7"/>
<dbReference type="OrthoDB" id="4359445at2759"/>
<gene>
    <name evidence="3" type="ORF">PENARI_c032G10836</name>
</gene>
<comment type="caution">
    <text evidence="3">The sequence shown here is derived from an EMBL/GenBank/DDBJ whole genome shotgun (WGS) entry which is preliminary data.</text>
</comment>
<dbReference type="Proteomes" id="UP000177622">
    <property type="component" value="Unassembled WGS sequence"/>
</dbReference>
<feature type="non-terminal residue" evidence="3">
    <location>
        <position position="1"/>
    </location>
</feature>
<dbReference type="InterPro" id="IPR018289">
    <property type="entry name" value="MULE_transposase_dom"/>
</dbReference>
<dbReference type="GeneID" id="34581335"/>
<feature type="region of interest" description="Disordered" evidence="1">
    <location>
        <begin position="1"/>
        <end position="29"/>
    </location>
</feature>